<dbReference type="InterPro" id="IPR001763">
    <property type="entry name" value="Rhodanese-like_dom"/>
</dbReference>
<dbReference type="HOGENOM" id="CLU_089574_13_0_4"/>
<gene>
    <name evidence="2" type="ORF">SCD_n00798</name>
</gene>
<dbReference type="EMBL" id="AP013066">
    <property type="protein sequence ID" value="BAN34639.1"/>
    <property type="molecule type" value="Genomic_DNA"/>
</dbReference>
<dbReference type="Pfam" id="PF00581">
    <property type="entry name" value="Rhodanese"/>
    <property type="match status" value="1"/>
</dbReference>
<name>S6AJC8_SULDS</name>
<dbReference type="SUPFAM" id="SSF52821">
    <property type="entry name" value="Rhodanese/Cell cycle control phosphatase"/>
    <property type="match status" value="1"/>
</dbReference>
<proteinExistence type="predicted"/>
<keyword evidence="3" id="KW-1185">Reference proteome</keyword>
<dbReference type="PANTHER" id="PTHR43031">
    <property type="entry name" value="FAD-DEPENDENT OXIDOREDUCTASE"/>
    <property type="match status" value="1"/>
</dbReference>
<dbReference type="InterPro" id="IPR036873">
    <property type="entry name" value="Rhodanese-like_dom_sf"/>
</dbReference>
<evidence type="ECO:0000259" key="1">
    <source>
        <dbReference type="PROSITE" id="PS50206"/>
    </source>
</evidence>
<sequence>MFGTNMFGIKEIDVAGLHSLLSEKKNLALVDVRSDNEVAYGVIEGALHLPLHLLPIKADELDKDVHTVFYCRSGARSAQACAFMAAKGHDNVYNLQGGIIAWAQSGLAVAKAA</sequence>
<dbReference type="Proteomes" id="UP000015559">
    <property type="component" value="Chromosome"/>
</dbReference>
<accession>S6AJC8</accession>
<evidence type="ECO:0000313" key="3">
    <source>
        <dbReference type="Proteomes" id="UP000015559"/>
    </source>
</evidence>
<protein>
    <submittedName>
        <fullName evidence="2">Rhodanese-like protein</fullName>
    </submittedName>
</protein>
<dbReference type="PROSITE" id="PS50206">
    <property type="entry name" value="RHODANESE_3"/>
    <property type="match status" value="1"/>
</dbReference>
<organism evidence="2 3">
    <name type="scientific">Sulfuricella denitrificans (strain DSM 22764 / NBRC 105220 / skB26)</name>
    <dbReference type="NCBI Taxonomy" id="1163617"/>
    <lineage>
        <taxon>Bacteria</taxon>
        <taxon>Pseudomonadati</taxon>
        <taxon>Pseudomonadota</taxon>
        <taxon>Betaproteobacteria</taxon>
        <taxon>Nitrosomonadales</taxon>
        <taxon>Sulfuricellaceae</taxon>
        <taxon>Sulfuricella</taxon>
    </lineage>
</organism>
<reference evidence="2 3" key="1">
    <citation type="journal article" date="2012" name="Appl. Environ. Microbiol.">
        <title>Draft genome sequence of a psychrotolerant sulfur-oxidizing bacterium, Sulfuricella denitrificans skB26, and proteomic insights into cold adaptation.</title>
        <authorList>
            <person name="Watanabe T."/>
            <person name="Kojima H."/>
            <person name="Fukui M."/>
        </authorList>
    </citation>
    <scope>NUCLEOTIDE SEQUENCE [LARGE SCALE GENOMIC DNA]</scope>
    <source>
        <strain evidence="3">skB26</strain>
    </source>
</reference>
<feature type="domain" description="Rhodanese" evidence="1">
    <location>
        <begin position="23"/>
        <end position="111"/>
    </location>
</feature>
<dbReference type="KEGG" id="sdr:SCD_n00798"/>
<dbReference type="Gene3D" id="3.40.250.10">
    <property type="entry name" value="Rhodanese-like domain"/>
    <property type="match status" value="1"/>
</dbReference>
<dbReference type="RefSeq" id="WP_009206414.1">
    <property type="nucleotide sequence ID" value="NC_022357.1"/>
</dbReference>
<dbReference type="eggNOG" id="COG0607">
    <property type="taxonomic scope" value="Bacteria"/>
</dbReference>
<dbReference type="STRING" id="1163617.SCD_n00798"/>
<dbReference type="PANTHER" id="PTHR43031:SF17">
    <property type="entry name" value="SULFURTRANSFERASE YTWF-RELATED"/>
    <property type="match status" value="1"/>
</dbReference>
<dbReference type="InterPro" id="IPR050229">
    <property type="entry name" value="GlpE_sulfurtransferase"/>
</dbReference>
<dbReference type="AlphaFoldDB" id="S6AJC8"/>
<evidence type="ECO:0000313" key="2">
    <source>
        <dbReference type="EMBL" id="BAN34639.1"/>
    </source>
</evidence>
<dbReference type="CDD" id="cd00158">
    <property type="entry name" value="RHOD"/>
    <property type="match status" value="1"/>
</dbReference>
<dbReference type="SMART" id="SM00450">
    <property type="entry name" value="RHOD"/>
    <property type="match status" value="1"/>
</dbReference>